<evidence type="ECO:0000256" key="6">
    <source>
        <dbReference type="SAM" id="Phobius"/>
    </source>
</evidence>
<accession>A0A1H4AUW6</accession>
<dbReference type="OrthoDB" id="9788444at2"/>
<dbReference type="Proteomes" id="UP000199041">
    <property type="component" value="Unassembled WGS sequence"/>
</dbReference>
<protein>
    <submittedName>
        <fullName evidence="7">Heme exporter protein B</fullName>
    </submittedName>
</protein>
<comment type="subcellular location">
    <subcellularLocation>
        <location evidence="1">Membrane</location>
        <topology evidence="1">Multi-pass membrane protein</topology>
    </subcellularLocation>
</comment>
<feature type="transmembrane region" description="Helical" evidence="6">
    <location>
        <begin position="134"/>
        <end position="159"/>
    </location>
</feature>
<feature type="transmembrane region" description="Helical" evidence="6">
    <location>
        <begin position="63"/>
        <end position="81"/>
    </location>
</feature>
<keyword evidence="5 6" id="KW-0472">Membrane</keyword>
<dbReference type="AlphaFoldDB" id="A0A1H4AUW6"/>
<dbReference type="GO" id="GO:0016020">
    <property type="term" value="C:membrane"/>
    <property type="evidence" value="ECO:0007669"/>
    <property type="project" value="UniProtKB-SubCell"/>
</dbReference>
<name>A0A1H4AUW6_9BACT</name>
<dbReference type="GO" id="GO:0017004">
    <property type="term" value="P:cytochrome complex assembly"/>
    <property type="evidence" value="ECO:0007669"/>
    <property type="project" value="InterPro"/>
</dbReference>
<dbReference type="Pfam" id="PF03379">
    <property type="entry name" value="CcmB"/>
    <property type="match status" value="1"/>
</dbReference>
<dbReference type="RefSeq" id="WP_091399507.1">
    <property type="nucleotide sequence ID" value="NZ_FNQY01000016.1"/>
</dbReference>
<keyword evidence="4 6" id="KW-1133">Transmembrane helix</keyword>
<evidence type="ECO:0000313" key="7">
    <source>
        <dbReference type="EMBL" id="SEA39644.1"/>
    </source>
</evidence>
<feature type="transmembrane region" description="Helical" evidence="6">
    <location>
        <begin position="32"/>
        <end position="51"/>
    </location>
</feature>
<dbReference type="EMBL" id="FNQY01000016">
    <property type="protein sequence ID" value="SEA39644.1"/>
    <property type="molecule type" value="Genomic_DNA"/>
</dbReference>
<evidence type="ECO:0000256" key="4">
    <source>
        <dbReference type="ARBA" id="ARBA00022989"/>
    </source>
</evidence>
<dbReference type="GO" id="GO:0015232">
    <property type="term" value="F:heme transmembrane transporter activity"/>
    <property type="evidence" value="ECO:0007669"/>
    <property type="project" value="InterPro"/>
</dbReference>
<comment type="similarity">
    <text evidence="2">Belongs to the CcmB/CycW/HelB family.</text>
</comment>
<feature type="transmembrane region" description="Helical" evidence="6">
    <location>
        <begin position="166"/>
        <end position="184"/>
    </location>
</feature>
<dbReference type="InterPro" id="IPR003544">
    <property type="entry name" value="Cyt_c_biogenesis_CcmB"/>
</dbReference>
<evidence type="ECO:0000256" key="2">
    <source>
        <dbReference type="ARBA" id="ARBA00010544"/>
    </source>
</evidence>
<proteinExistence type="inferred from homology"/>
<gene>
    <name evidence="7" type="ORF">SAMN05192529_11680</name>
</gene>
<feature type="transmembrane region" description="Helical" evidence="6">
    <location>
        <begin position="204"/>
        <end position="226"/>
    </location>
</feature>
<reference evidence="7 8" key="1">
    <citation type="submission" date="2016-10" db="EMBL/GenBank/DDBJ databases">
        <authorList>
            <person name="de Groot N.N."/>
        </authorList>
    </citation>
    <scope>NUCLEOTIDE SEQUENCE [LARGE SCALE GENOMIC DNA]</scope>
    <source>
        <strain evidence="7 8">Vu-144</strain>
    </source>
</reference>
<dbReference type="STRING" id="551991.SAMN05192529_11680"/>
<evidence type="ECO:0000256" key="3">
    <source>
        <dbReference type="ARBA" id="ARBA00022692"/>
    </source>
</evidence>
<evidence type="ECO:0000313" key="8">
    <source>
        <dbReference type="Proteomes" id="UP000199041"/>
    </source>
</evidence>
<keyword evidence="8" id="KW-1185">Reference proteome</keyword>
<evidence type="ECO:0000256" key="5">
    <source>
        <dbReference type="ARBA" id="ARBA00023136"/>
    </source>
</evidence>
<sequence>MQIIQSFKVLVLNKYVISLIKKDLLLELRQQYTLYGIFLYVASTIFVIYITMGQPEEQVWNSMFWVVQLFVAVNAVAKSFLQESRGRMLYFYSIAGARDFVLSKIIFNGLLMMVMTILSIGLFALLLGNPVYNMWQFMGLAMLGGLGLSFIFTFLAAIAAKAQQQAALMAVMGFPIIVPQLLLLGKISKIAFSPVLFQGMLSMVGLLLAFDVLIIALALILFPFLWKD</sequence>
<evidence type="ECO:0000256" key="1">
    <source>
        <dbReference type="ARBA" id="ARBA00004141"/>
    </source>
</evidence>
<keyword evidence="3 6" id="KW-0812">Transmembrane</keyword>
<organism evidence="7 8">
    <name type="scientific">Arachidicoccus rhizosphaerae</name>
    <dbReference type="NCBI Taxonomy" id="551991"/>
    <lineage>
        <taxon>Bacteria</taxon>
        <taxon>Pseudomonadati</taxon>
        <taxon>Bacteroidota</taxon>
        <taxon>Chitinophagia</taxon>
        <taxon>Chitinophagales</taxon>
        <taxon>Chitinophagaceae</taxon>
        <taxon>Arachidicoccus</taxon>
    </lineage>
</organism>
<feature type="transmembrane region" description="Helical" evidence="6">
    <location>
        <begin position="101"/>
        <end position="128"/>
    </location>
</feature>